<evidence type="ECO:0000313" key="3">
    <source>
        <dbReference type="Proteomes" id="UP001642360"/>
    </source>
</evidence>
<evidence type="ECO:0000256" key="1">
    <source>
        <dbReference type="SAM" id="MobiDB-lite"/>
    </source>
</evidence>
<organism evidence="2 3">
    <name type="scientific">Ilex paraguariensis</name>
    <name type="common">yerba mate</name>
    <dbReference type="NCBI Taxonomy" id="185542"/>
    <lineage>
        <taxon>Eukaryota</taxon>
        <taxon>Viridiplantae</taxon>
        <taxon>Streptophyta</taxon>
        <taxon>Embryophyta</taxon>
        <taxon>Tracheophyta</taxon>
        <taxon>Spermatophyta</taxon>
        <taxon>Magnoliopsida</taxon>
        <taxon>eudicotyledons</taxon>
        <taxon>Gunneridae</taxon>
        <taxon>Pentapetalae</taxon>
        <taxon>asterids</taxon>
        <taxon>campanulids</taxon>
        <taxon>Aquifoliales</taxon>
        <taxon>Aquifoliaceae</taxon>
        <taxon>Ilex</taxon>
    </lineage>
</organism>
<evidence type="ECO:0000313" key="2">
    <source>
        <dbReference type="EMBL" id="CAK9176977.1"/>
    </source>
</evidence>
<gene>
    <name evidence="2" type="ORF">ILEXP_LOCUS46842</name>
</gene>
<accession>A0ABC8U5Q2</accession>
<proteinExistence type="predicted"/>
<keyword evidence="3" id="KW-1185">Reference proteome</keyword>
<comment type="caution">
    <text evidence="2">The sequence shown here is derived from an EMBL/GenBank/DDBJ whole genome shotgun (WGS) entry which is preliminary data.</text>
</comment>
<protein>
    <submittedName>
        <fullName evidence="2">Uncharacterized protein</fullName>
    </submittedName>
</protein>
<dbReference type="EMBL" id="CAUOFW020006946">
    <property type="protein sequence ID" value="CAK9176977.1"/>
    <property type="molecule type" value="Genomic_DNA"/>
</dbReference>
<dbReference type="AlphaFoldDB" id="A0ABC8U5Q2"/>
<name>A0ABC8U5Q2_9AQUA</name>
<feature type="compositionally biased region" description="Basic and acidic residues" evidence="1">
    <location>
        <begin position="92"/>
        <end position="115"/>
    </location>
</feature>
<dbReference type="Proteomes" id="UP001642360">
    <property type="component" value="Unassembled WGS sequence"/>
</dbReference>
<reference evidence="2 3" key="1">
    <citation type="submission" date="2024-02" db="EMBL/GenBank/DDBJ databases">
        <authorList>
            <person name="Vignale AGUSTIN F."/>
            <person name="Sosa J E."/>
            <person name="Modenutti C."/>
        </authorList>
    </citation>
    <scope>NUCLEOTIDE SEQUENCE [LARGE SCALE GENOMIC DNA]</scope>
</reference>
<sequence length="115" mass="12523">MDTVYVTVHVMHLLLDMDSVHVMQPLQLDSVHMMQHLLHLVIAHGHCLCDCSRDAPAAEHGLCSRDAAPTVGLCSHDAAPAALSHVNTAHDLNTKHGEDKDSDARDISSDKDKET</sequence>
<feature type="region of interest" description="Disordered" evidence="1">
    <location>
        <begin position="85"/>
        <end position="115"/>
    </location>
</feature>